<protein>
    <submittedName>
        <fullName evidence="2">Nicotinamide-nucleotide amidohydrolase family protein</fullName>
    </submittedName>
</protein>
<name>A0A8J6YW04_9PROT</name>
<evidence type="ECO:0000313" key="3">
    <source>
        <dbReference type="Proteomes" id="UP000631034"/>
    </source>
</evidence>
<dbReference type="Proteomes" id="UP000631034">
    <property type="component" value="Unassembled WGS sequence"/>
</dbReference>
<dbReference type="AlphaFoldDB" id="A0A8J6YW04"/>
<dbReference type="RefSeq" id="WP_192533742.1">
    <property type="nucleotide sequence ID" value="NZ_JACZHT010000002.1"/>
</dbReference>
<gene>
    <name evidence="2" type="ORF">IHV25_03570</name>
</gene>
<keyword evidence="3" id="KW-1185">Reference proteome</keyword>
<evidence type="ECO:0000259" key="1">
    <source>
        <dbReference type="Pfam" id="PF02464"/>
    </source>
</evidence>
<sequence>MPPSFSSAFFPPDLVAQASAVLDMLRDQALTCATAESCTGGMVAAALTAVAGSSDVFERGYVTYSNEAKTESLGVPPGLIAQHGAVSAQVAAAMAEGCLEESGAALALSTTGIAGPGGGTPDKPVGLVFFACSIAGSPTVVRRRIFAGDRNAVRYATVNAVLDLALQVLSGVPTGDEMD</sequence>
<dbReference type="SUPFAM" id="SSF142433">
    <property type="entry name" value="CinA-like"/>
    <property type="match status" value="1"/>
</dbReference>
<organism evidence="2 3">
    <name type="scientific">Phaeovibrio sulfidiphilus</name>
    <dbReference type="NCBI Taxonomy" id="1220600"/>
    <lineage>
        <taxon>Bacteria</taxon>
        <taxon>Pseudomonadati</taxon>
        <taxon>Pseudomonadota</taxon>
        <taxon>Alphaproteobacteria</taxon>
        <taxon>Rhodospirillales</taxon>
        <taxon>Rhodospirillaceae</taxon>
        <taxon>Phaeovibrio</taxon>
    </lineage>
</organism>
<comment type="caution">
    <text evidence="2">The sequence shown here is derived from an EMBL/GenBank/DDBJ whole genome shotgun (WGS) entry which is preliminary data.</text>
</comment>
<dbReference type="Gene3D" id="3.90.950.20">
    <property type="entry name" value="CinA-like"/>
    <property type="match status" value="1"/>
</dbReference>
<reference evidence="2" key="1">
    <citation type="submission" date="2020-10" db="EMBL/GenBank/DDBJ databases">
        <title>Genome sequence of the unusual species of purple photosynthetic bacteria, Phaeovibrio sulfidiphilus DSM 23193, type strain.</title>
        <authorList>
            <person name="Kyndt J.A."/>
            <person name="Meyer T.E."/>
        </authorList>
    </citation>
    <scope>NUCLEOTIDE SEQUENCE</scope>
    <source>
        <strain evidence="2">DSM 23193</strain>
    </source>
</reference>
<accession>A0A8J6YW04</accession>
<feature type="domain" description="CinA C-terminal" evidence="1">
    <location>
        <begin position="18"/>
        <end position="168"/>
    </location>
</feature>
<proteinExistence type="predicted"/>
<dbReference type="Pfam" id="PF02464">
    <property type="entry name" value="CinA"/>
    <property type="match status" value="1"/>
</dbReference>
<dbReference type="EMBL" id="JACZHT010000002">
    <property type="protein sequence ID" value="MBE1236732.1"/>
    <property type="molecule type" value="Genomic_DNA"/>
</dbReference>
<evidence type="ECO:0000313" key="2">
    <source>
        <dbReference type="EMBL" id="MBE1236732.1"/>
    </source>
</evidence>
<dbReference type="InterPro" id="IPR036653">
    <property type="entry name" value="CinA-like_C"/>
</dbReference>
<dbReference type="InterPro" id="IPR008136">
    <property type="entry name" value="CinA_C"/>
</dbReference>
<dbReference type="NCBIfam" id="TIGR00199">
    <property type="entry name" value="PncC_domain"/>
    <property type="match status" value="1"/>
</dbReference>